<gene>
    <name evidence="5" type="ORF">BF93_07635</name>
</gene>
<dbReference type="eggNOG" id="COG1408">
    <property type="taxonomic scope" value="Bacteria"/>
</dbReference>
<keyword evidence="3" id="KW-1133">Transmembrane helix</keyword>
<evidence type="ECO:0000313" key="5">
    <source>
        <dbReference type="EMBL" id="EWS82883.1"/>
    </source>
</evidence>
<reference evidence="5 6" key="1">
    <citation type="submission" date="2014-02" db="EMBL/GenBank/DDBJ databases">
        <title>Genome sequence of Brachybacterium phenoliresistens strain W13A50.</title>
        <authorList>
            <person name="Wang X."/>
        </authorList>
    </citation>
    <scope>NUCLEOTIDE SEQUENCE [LARGE SCALE GENOMIC DNA]</scope>
    <source>
        <strain evidence="5 6">W13A50</strain>
    </source>
</reference>
<sequence length="313" mass="33389">MTAPLSTAAPQIGPRRPRGRLGRALLRSSVVGALLAALVGGWLVWDNHRLVTTQVTVAAATLPEEFSGFRIVQVSDLHSRSFGEDNARLVEAVRQARPDAIAVTGDVVDRTSAGPEVALDLVEDLTRIAPVYYVTGNHEEKFPATPELLHGLEARGAVVLRGDAVVLQREGARLAIAGIDDPRVLAPGEQRPEGTEQQRTQRRLQALREDLDAAAGTGGAPFTVLLSHRPEMIDEYAAAGMDVVLAGHAHGGQVRLPLIGGLIAPDQGLLPRYTEGVHRREGTALVVSRGLGNSVAPIRVNDPPELVVLTLER</sequence>
<comment type="caution">
    <text evidence="5">The sequence shown here is derived from an EMBL/GenBank/DDBJ whole genome shotgun (WGS) entry which is preliminary data.</text>
</comment>
<evidence type="ECO:0000256" key="2">
    <source>
        <dbReference type="ARBA" id="ARBA00022801"/>
    </source>
</evidence>
<dbReference type="PANTHER" id="PTHR31302:SF31">
    <property type="entry name" value="PHOSPHODIESTERASE YAEI"/>
    <property type="match status" value="1"/>
</dbReference>
<dbReference type="SUPFAM" id="SSF56300">
    <property type="entry name" value="Metallo-dependent phosphatases"/>
    <property type="match status" value="1"/>
</dbReference>
<protein>
    <submittedName>
        <fullName evidence="5">Phosphoesterase</fullName>
    </submittedName>
</protein>
<dbReference type="PANTHER" id="PTHR31302">
    <property type="entry name" value="TRANSMEMBRANE PROTEIN WITH METALLOPHOSPHOESTERASE DOMAIN-RELATED"/>
    <property type="match status" value="1"/>
</dbReference>
<dbReference type="InterPro" id="IPR051158">
    <property type="entry name" value="Metallophosphoesterase_sf"/>
</dbReference>
<evidence type="ECO:0000256" key="3">
    <source>
        <dbReference type="SAM" id="Phobius"/>
    </source>
</evidence>
<dbReference type="InterPro" id="IPR004843">
    <property type="entry name" value="Calcineurin-like_PHP"/>
</dbReference>
<dbReference type="CDD" id="cd07385">
    <property type="entry name" value="MPP_YkuE_C"/>
    <property type="match status" value="1"/>
</dbReference>
<dbReference type="GO" id="GO:0009245">
    <property type="term" value="P:lipid A biosynthetic process"/>
    <property type="evidence" value="ECO:0007669"/>
    <property type="project" value="TreeGrafter"/>
</dbReference>
<dbReference type="GO" id="GO:0046872">
    <property type="term" value="F:metal ion binding"/>
    <property type="evidence" value="ECO:0007669"/>
    <property type="project" value="UniProtKB-KW"/>
</dbReference>
<dbReference type="AlphaFoldDB" id="Z9JXZ5"/>
<dbReference type="GO" id="GO:0008758">
    <property type="term" value="F:UDP-2,3-diacylglucosamine hydrolase activity"/>
    <property type="evidence" value="ECO:0007669"/>
    <property type="project" value="TreeGrafter"/>
</dbReference>
<evidence type="ECO:0000313" key="6">
    <source>
        <dbReference type="Proteomes" id="UP000023067"/>
    </source>
</evidence>
<dbReference type="InterPro" id="IPR029052">
    <property type="entry name" value="Metallo-depent_PP-like"/>
</dbReference>
<keyword evidence="6" id="KW-1185">Reference proteome</keyword>
<dbReference type="Pfam" id="PF00149">
    <property type="entry name" value="Metallophos"/>
    <property type="match status" value="1"/>
</dbReference>
<organism evidence="5 6">
    <name type="scientific">Brachybacterium phenoliresistens</name>
    <dbReference type="NCBI Taxonomy" id="396014"/>
    <lineage>
        <taxon>Bacteria</taxon>
        <taxon>Bacillati</taxon>
        <taxon>Actinomycetota</taxon>
        <taxon>Actinomycetes</taxon>
        <taxon>Micrococcales</taxon>
        <taxon>Dermabacteraceae</taxon>
        <taxon>Brachybacterium</taxon>
    </lineage>
</organism>
<evidence type="ECO:0000259" key="4">
    <source>
        <dbReference type="Pfam" id="PF00149"/>
    </source>
</evidence>
<dbReference type="GO" id="GO:0016020">
    <property type="term" value="C:membrane"/>
    <property type="evidence" value="ECO:0007669"/>
    <property type="project" value="GOC"/>
</dbReference>
<keyword evidence="2" id="KW-0378">Hydrolase</keyword>
<dbReference type="PATRIC" id="fig|396014.3.peg.521"/>
<evidence type="ECO:0000256" key="1">
    <source>
        <dbReference type="ARBA" id="ARBA00022723"/>
    </source>
</evidence>
<dbReference type="Gene3D" id="3.60.21.10">
    <property type="match status" value="1"/>
</dbReference>
<dbReference type="OrthoDB" id="9780884at2"/>
<keyword evidence="3" id="KW-0472">Membrane</keyword>
<dbReference type="Proteomes" id="UP000023067">
    <property type="component" value="Unassembled WGS sequence"/>
</dbReference>
<dbReference type="EMBL" id="JDYK01000002">
    <property type="protein sequence ID" value="EWS82883.1"/>
    <property type="molecule type" value="Genomic_DNA"/>
</dbReference>
<feature type="domain" description="Calcineurin-like phosphoesterase" evidence="4">
    <location>
        <begin position="69"/>
        <end position="251"/>
    </location>
</feature>
<dbReference type="RefSeq" id="WP_051486427.1">
    <property type="nucleotide sequence ID" value="NZ_BAAAOW010000001.1"/>
</dbReference>
<accession>Z9JXZ5</accession>
<feature type="transmembrane region" description="Helical" evidence="3">
    <location>
        <begin position="24"/>
        <end position="45"/>
    </location>
</feature>
<proteinExistence type="predicted"/>
<keyword evidence="3" id="KW-0812">Transmembrane</keyword>
<keyword evidence="1" id="KW-0479">Metal-binding</keyword>
<dbReference type="HOGENOM" id="CLU_025443_1_0_11"/>
<dbReference type="STRING" id="396014.BF93_07635"/>
<name>Z9JXZ5_9MICO</name>